<comment type="similarity">
    <text evidence="1 3">Belongs to the malic enzymes family.</text>
</comment>
<dbReference type="SUPFAM" id="SSF51735">
    <property type="entry name" value="NAD(P)-binding Rossmann-fold domains"/>
    <property type="match status" value="1"/>
</dbReference>
<evidence type="ECO:0000313" key="6">
    <source>
        <dbReference type="EMBL" id="MFC5831881.1"/>
    </source>
</evidence>
<dbReference type="PANTHER" id="PTHR43237:SF4">
    <property type="entry name" value="NADP-DEPENDENT MALIC ENZYME"/>
    <property type="match status" value="1"/>
</dbReference>
<dbReference type="RefSeq" id="WP_379521340.1">
    <property type="nucleotide sequence ID" value="NZ_JBHSPA010000071.1"/>
</dbReference>
<dbReference type="Gene3D" id="3.40.50.10380">
    <property type="entry name" value="Malic enzyme, N-terminal domain"/>
    <property type="match status" value="1"/>
</dbReference>
<dbReference type="InterPro" id="IPR046346">
    <property type="entry name" value="Aminoacid_DH-like_N_sf"/>
</dbReference>
<dbReference type="SMART" id="SM01274">
    <property type="entry name" value="malic"/>
    <property type="match status" value="1"/>
</dbReference>
<dbReference type="SMART" id="SM00919">
    <property type="entry name" value="Malic_M"/>
    <property type="match status" value="1"/>
</dbReference>
<evidence type="ECO:0000256" key="1">
    <source>
        <dbReference type="ARBA" id="ARBA00008785"/>
    </source>
</evidence>
<dbReference type="InterPro" id="IPR037062">
    <property type="entry name" value="Malic_N_dom_sf"/>
</dbReference>
<evidence type="ECO:0000259" key="4">
    <source>
        <dbReference type="SMART" id="SM00919"/>
    </source>
</evidence>
<dbReference type="PIRSF" id="PIRSF000106">
    <property type="entry name" value="ME"/>
    <property type="match status" value="1"/>
</dbReference>
<dbReference type="Pfam" id="PF03949">
    <property type="entry name" value="Malic_M"/>
    <property type="match status" value="1"/>
</dbReference>
<name>A0ABW1D5B0_9ACTN</name>
<dbReference type="EMBL" id="JBHSPA010000071">
    <property type="protein sequence ID" value="MFC5831881.1"/>
    <property type="molecule type" value="Genomic_DNA"/>
</dbReference>
<dbReference type="PRINTS" id="PR00072">
    <property type="entry name" value="MALOXRDTASE"/>
</dbReference>
<keyword evidence="2" id="KW-0560">Oxidoreductase</keyword>
<accession>A0ABW1D5B0</accession>
<evidence type="ECO:0000256" key="3">
    <source>
        <dbReference type="RuleBase" id="RU003427"/>
    </source>
</evidence>
<keyword evidence="7" id="KW-1185">Reference proteome</keyword>
<dbReference type="InterPro" id="IPR001891">
    <property type="entry name" value="Malic_OxRdtase"/>
</dbReference>
<proteinExistence type="inferred from homology"/>
<protein>
    <submittedName>
        <fullName evidence="6">NAD-dependent malic enzyme</fullName>
    </submittedName>
</protein>
<gene>
    <name evidence="6" type="ORF">ACFPZ3_49215</name>
</gene>
<sequence>MATVPSVSYSITVRLEVPAGGKAVSQLTHAVESAGGVVTALDVTNAGHEKLRIDVTCAARDTDHAQAIVDQLEAVEGVVIHKVSDRTFLMHLGGKIEMVSKVPLRNRDELSMAYTPGVARVSMAIARNKEDARRLTIKRNTVAVVTDGSAVLGLGNIGPEAALPVMEGKAALFKRFAGIDAWPICLDTQDVDEIVRTVQVIAPGFGGINLEDIGAPRCFEVERRLRELLDIPVFHDDQHGTAICVLAALTNALRVVNKNIENVKITMAGAGAAGNAVLRLLLAAGARNVIVCDYLGAVHKGRDDLDESLRWIADHTNAEGYSGDLRGAVKDADVFVGVSAPGILVGDDIATMAKDAVVFALANPEPEVSPDDAREHAAVVATGRSDYPNQINNVLAFPGVFRGLLDAQAAGVTQEMLLAAARALAEVVSPEELGPNYIVPSVFHPDVATAVAAAVRESAGGRARGFTEA</sequence>
<evidence type="ECO:0000313" key="7">
    <source>
        <dbReference type="Proteomes" id="UP001596058"/>
    </source>
</evidence>
<reference evidence="7" key="1">
    <citation type="journal article" date="2019" name="Int. J. Syst. Evol. Microbiol.">
        <title>The Global Catalogue of Microorganisms (GCM) 10K type strain sequencing project: providing services to taxonomists for standard genome sequencing and annotation.</title>
        <authorList>
            <consortium name="The Broad Institute Genomics Platform"/>
            <consortium name="The Broad Institute Genome Sequencing Center for Infectious Disease"/>
            <person name="Wu L."/>
            <person name="Ma J."/>
        </authorList>
    </citation>
    <scope>NUCLEOTIDE SEQUENCE [LARGE SCALE GENOMIC DNA]</scope>
    <source>
        <strain evidence="7">CCUG 53903</strain>
    </source>
</reference>
<evidence type="ECO:0000259" key="5">
    <source>
        <dbReference type="SMART" id="SM01274"/>
    </source>
</evidence>
<dbReference type="Pfam" id="PF00390">
    <property type="entry name" value="malic"/>
    <property type="match status" value="1"/>
</dbReference>
<keyword evidence="3" id="KW-0479">Metal-binding</keyword>
<dbReference type="PANTHER" id="PTHR43237">
    <property type="entry name" value="NADP-DEPENDENT MALIC ENZYME"/>
    <property type="match status" value="1"/>
</dbReference>
<feature type="domain" description="Malic enzyme N-terminal" evidence="5">
    <location>
        <begin position="93"/>
        <end position="226"/>
    </location>
</feature>
<dbReference type="Proteomes" id="UP001596058">
    <property type="component" value="Unassembled WGS sequence"/>
</dbReference>
<comment type="caution">
    <text evidence="6">The sequence shown here is derived from an EMBL/GenBank/DDBJ whole genome shotgun (WGS) entry which is preliminary data.</text>
</comment>
<dbReference type="InterPro" id="IPR012302">
    <property type="entry name" value="Malic_NAD-bd"/>
</dbReference>
<dbReference type="CDD" id="cd05311">
    <property type="entry name" value="NAD_bind_2_malic_enz"/>
    <property type="match status" value="1"/>
</dbReference>
<dbReference type="InterPro" id="IPR012301">
    <property type="entry name" value="Malic_N_dom"/>
</dbReference>
<evidence type="ECO:0000256" key="2">
    <source>
        <dbReference type="ARBA" id="ARBA00023002"/>
    </source>
</evidence>
<dbReference type="Gene3D" id="3.40.50.720">
    <property type="entry name" value="NAD(P)-binding Rossmann-like Domain"/>
    <property type="match status" value="1"/>
</dbReference>
<dbReference type="InterPro" id="IPR045213">
    <property type="entry name" value="Malic_NAD-bd_bact_type"/>
</dbReference>
<dbReference type="InterPro" id="IPR051674">
    <property type="entry name" value="Malate_Decarboxylase"/>
</dbReference>
<dbReference type="SUPFAM" id="SSF53223">
    <property type="entry name" value="Aminoacid dehydrogenase-like, N-terminal domain"/>
    <property type="match status" value="1"/>
</dbReference>
<feature type="domain" description="Malic enzyme NAD-binding" evidence="4">
    <location>
        <begin position="238"/>
        <end position="460"/>
    </location>
</feature>
<dbReference type="InterPro" id="IPR036291">
    <property type="entry name" value="NAD(P)-bd_dom_sf"/>
</dbReference>
<organism evidence="6 7">
    <name type="scientific">Nonomuraea insulae</name>
    <dbReference type="NCBI Taxonomy" id="1616787"/>
    <lineage>
        <taxon>Bacteria</taxon>
        <taxon>Bacillati</taxon>
        <taxon>Actinomycetota</taxon>
        <taxon>Actinomycetes</taxon>
        <taxon>Streptosporangiales</taxon>
        <taxon>Streptosporangiaceae</taxon>
        <taxon>Nonomuraea</taxon>
    </lineage>
</organism>